<dbReference type="Proteomes" id="UP000601435">
    <property type="component" value="Unassembled WGS sequence"/>
</dbReference>
<gene>
    <name evidence="1" type="ORF">SNEC2469_LOCUS34225</name>
</gene>
<proteinExistence type="predicted"/>
<dbReference type="OrthoDB" id="446222at2759"/>
<name>A0A813CC05_9DINO</name>
<protein>
    <submittedName>
        <fullName evidence="1">Uncharacterized protein</fullName>
    </submittedName>
</protein>
<dbReference type="EMBL" id="CAJNJA010093487">
    <property type="protein sequence ID" value="CAE7941268.1"/>
    <property type="molecule type" value="Genomic_DNA"/>
</dbReference>
<comment type="caution">
    <text evidence="1">The sequence shown here is derived from an EMBL/GenBank/DDBJ whole genome shotgun (WGS) entry which is preliminary data.</text>
</comment>
<evidence type="ECO:0000313" key="1">
    <source>
        <dbReference type="EMBL" id="CAE7941268.1"/>
    </source>
</evidence>
<reference evidence="1" key="1">
    <citation type="submission" date="2021-02" db="EMBL/GenBank/DDBJ databases">
        <authorList>
            <person name="Dougan E. K."/>
            <person name="Rhodes N."/>
            <person name="Thang M."/>
            <person name="Chan C."/>
        </authorList>
    </citation>
    <scope>NUCLEOTIDE SEQUENCE</scope>
</reference>
<organism evidence="1 2">
    <name type="scientific">Symbiodinium necroappetens</name>
    <dbReference type="NCBI Taxonomy" id="1628268"/>
    <lineage>
        <taxon>Eukaryota</taxon>
        <taxon>Sar</taxon>
        <taxon>Alveolata</taxon>
        <taxon>Dinophyceae</taxon>
        <taxon>Suessiales</taxon>
        <taxon>Symbiodiniaceae</taxon>
        <taxon>Symbiodinium</taxon>
    </lineage>
</organism>
<keyword evidence="2" id="KW-1185">Reference proteome</keyword>
<sequence length="244" mass="26065">VVHHIDNISVQQYASAGLTRSQGGIDLLAKLLLLAPRHFVELPNEPWLKELFEKYGTARGILEAAAQASGLKWSFRGPIFTAEWFGPRDTWVLEVEDGMPELDIQSCPFPLLYRGNEMDAALDAPEPEHASPFQHVDGWTLPGEDNLPLSMKLAGDEGLLSLPGGAVSGCENLSGMLLDPALYAATAEPSVETSDIAVAAALKAAPTALLLAHLTLREAVAEAEDALAEVRRAAPPEAVVQAKS</sequence>
<feature type="non-terminal residue" evidence="1">
    <location>
        <position position="244"/>
    </location>
</feature>
<accession>A0A813CC05</accession>
<evidence type="ECO:0000313" key="2">
    <source>
        <dbReference type="Proteomes" id="UP000601435"/>
    </source>
</evidence>
<dbReference type="AlphaFoldDB" id="A0A813CC05"/>